<proteinExistence type="predicted"/>
<dbReference type="EMBL" id="AP019308">
    <property type="protein sequence ID" value="BBH19763.1"/>
    <property type="molecule type" value="Genomic_DNA"/>
</dbReference>
<protein>
    <submittedName>
        <fullName evidence="1">Uncharacterized protein</fullName>
    </submittedName>
</protein>
<keyword evidence="2" id="KW-1185">Reference proteome</keyword>
<dbReference type="KEGG" id="pbk:Back11_11080"/>
<organism evidence="1 2">
    <name type="scientific">Paenibacillus baekrokdamisoli</name>
    <dbReference type="NCBI Taxonomy" id="1712516"/>
    <lineage>
        <taxon>Bacteria</taxon>
        <taxon>Bacillati</taxon>
        <taxon>Bacillota</taxon>
        <taxon>Bacilli</taxon>
        <taxon>Bacillales</taxon>
        <taxon>Paenibacillaceae</taxon>
        <taxon>Paenibacillus</taxon>
    </lineage>
</organism>
<dbReference type="AlphaFoldDB" id="A0A3G9J4U5"/>
<evidence type="ECO:0000313" key="2">
    <source>
        <dbReference type="Proteomes" id="UP000275368"/>
    </source>
</evidence>
<name>A0A3G9J4U5_9BACL</name>
<gene>
    <name evidence="1" type="ORF">Back11_11080</name>
</gene>
<evidence type="ECO:0000313" key="1">
    <source>
        <dbReference type="EMBL" id="BBH19763.1"/>
    </source>
</evidence>
<sequence length="58" mass="6709">MLPSVKCSERCPIAEEVNVKFIVVAPFDFQIPLLPIKVDYKVCKKYDQVEALRKVDVR</sequence>
<accession>A0A3G9J4U5</accession>
<dbReference type="Proteomes" id="UP000275368">
    <property type="component" value="Chromosome"/>
</dbReference>
<reference evidence="1 2" key="1">
    <citation type="submission" date="2018-11" db="EMBL/GenBank/DDBJ databases">
        <title>Complete genome sequence of Paenibacillus baekrokdamisoli strain KCTC 33723.</title>
        <authorList>
            <person name="Kang S.W."/>
            <person name="Lee K.C."/>
            <person name="Kim K.K."/>
            <person name="Kim J.S."/>
            <person name="Kim D.S."/>
            <person name="Ko S.H."/>
            <person name="Yang S.H."/>
            <person name="Lee J.S."/>
        </authorList>
    </citation>
    <scope>NUCLEOTIDE SEQUENCE [LARGE SCALE GENOMIC DNA]</scope>
    <source>
        <strain evidence="1 2">KCTC 33723</strain>
    </source>
</reference>